<dbReference type="Proteomes" id="UP001242480">
    <property type="component" value="Unassembled WGS sequence"/>
</dbReference>
<evidence type="ECO:0000313" key="3">
    <source>
        <dbReference type="Proteomes" id="UP001242480"/>
    </source>
</evidence>
<dbReference type="PANTHER" id="PTHR42879:SF2">
    <property type="entry name" value="3-OXOACYL-[ACYL-CARRIER-PROTEIN] REDUCTASE FABG"/>
    <property type="match status" value="1"/>
</dbReference>
<dbReference type="InterPro" id="IPR036291">
    <property type="entry name" value="NAD(P)-bd_dom_sf"/>
</dbReference>
<dbReference type="EMBL" id="JAUSVX010000002">
    <property type="protein sequence ID" value="MDQ0468385.1"/>
    <property type="molecule type" value="Genomic_DNA"/>
</dbReference>
<dbReference type="Gene3D" id="3.40.50.720">
    <property type="entry name" value="NAD(P)-binding Rossmann-like Domain"/>
    <property type="match status" value="1"/>
</dbReference>
<comment type="caution">
    <text evidence="2">The sequence shown here is derived from an EMBL/GenBank/DDBJ whole genome shotgun (WGS) entry which is preliminary data.</text>
</comment>
<dbReference type="PRINTS" id="PR00080">
    <property type="entry name" value="SDRFAMILY"/>
</dbReference>
<dbReference type="PANTHER" id="PTHR42879">
    <property type="entry name" value="3-OXOACYL-(ACYL-CARRIER-PROTEIN) REDUCTASE"/>
    <property type="match status" value="1"/>
</dbReference>
<proteinExistence type="inferred from homology"/>
<evidence type="ECO:0000313" key="2">
    <source>
        <dbReference type="EMBL" id="MDQ0468385.1"/>
    </source>
</evidence>
<dbReference type="NCBIfam" id="NF005559">
    <property type="entry name" value="PRK07231.1"/>
    <property type="match status" value="1"/>
</dbReference>
<keyword evidence="3" id="KW-1185">Reference proteome</keyword>
<name>A0ABU0J2A0_9HYPH</name>
<dbReference type="CDD" id="cd05233">
    <property type="entry name" value="SDR_c"/>
    <property type="match status" value="1"/>
</dbReference>
<sequence>MKMRSLGGDMGEGQERAAIVTGAGTGIGQAIALTLAQSGIRTLIVGRRPEPLRETVARSPEANRIVAICADIADPAGRASTVEAALDRFGRIDILVNNAGVSSIAPLLSSTEAEWRRVMATNVDAAFFMAQAVLPSMRERQWGRIVNIGSVYGALALNASLYDAFGDEGALGPKRQPAYHTSKGAVLNLTRDLAAAVARWKITVNTVSPGMVITEQSDGLLSPEVERKLCDMTPLGRFGKPEEIAFAVRFLASDEAAFITGEEIRVDGGWTIW</sequence>
<accession>A0ABU0J2A0</accession>
<reference evidence="2 3" key="1">
    <citation type="submission" date="2023-07" db="EMBL/GenBank/DDBJ databases">
        <title>Genomic Encyclopedia of Type Strains, Phase IV (KMG-IV): sequencing the most valuable type-strain genomes for metagenomic binning, comparative biology and taxonomic classification.</title>
        <authorList>
            <person name="Goeker M."/>
        </authorList>
    </citation>
    <scope>NUCLEOTIDE SEQUENCE [LARGE SCALE GENOMIC DNA]</scope>
    <source>
        <strain evidence="2 3">DSM 19619</strain>
    </source>
</reference>
<comment type="similarity">
    <text evidence="1">Belongs to the short-chain dehydrogenases/reductases (SDR) family.</text>
</comment>
<protein>
    <submittedName>
        <fullName evidence="2">NAD(P)-dependent dehydrogenase (Short-subunit alcohol dehydrogenase family)</fullName>
    </submittedName>
</protein>
<dbReference type="InterPro" id="IPR050259">
    <property type="entry name" value="SDR"/>
</dbReference>
<organism evidence="2 3">
    <name type="scientific">Labrys wisconsinensis</name>
    <dbReference type="NCBI Taxonomy" id="425677"/>
    <lineage>
        <taxon>Bacteria</taxon>
        <taxon>Pseudomonadati</taxon>
        <taxon>Pseudomonadota</taxon>
        <taxon>Alphaproteobacteria</taxon>
        <taxon>Hyphomicrobiales</taxon>
        <taxon>Xanthobacteraceae</taxon>
        <taxon>Labrys</taxon>
    </lineage>
</organism>
<dbReference type="PRINTS" id="PR00081">
    <property type="entry name" value="GDHRDH"/>
</dbReference>
<dbReference type="SUPFAM" id="SSF51735">
    <property type="entry name" value="NAD(P)-binding Rossmann-fold domains"/>
    <property type="match status" value="1"/>
</dbReference>
<evidence type="ECO:0000256" key="1">
    <source>
        <dbReference type="ARBA" id="ARBA00006484"/>
    </source>
</evidence>
<dbReference type="Pfam" id="PF13561">
    <property type="entry name" value="adh_short_C2"/>
    <property type="match status" value="1"/>
</dbReference>
<dbReference type="InterPro" id="IPR002347">
    <property type="entry name" value="SDR_fam"/>
</dbReference>
<gene>
    <name evidence="2" type="ORF">QO011_001385</name>
</gene>